<protein>
    <submittedName>
        <fullName evidence="6">DNA-binding transcriptional LysR family regulator</fullName>
    </submittedName>
</protein>
<proteinExistence type="inferred from homology"/>
<dbReference type="InterPro" id="IPR036388">
    <property type="entry name" value="WH-like_DNA-bd_sf"/>
</dbReference>
<dbReference type="GO" id="GO:0003677">
    <property type="term" value="F:DNA binding"/>
    <property type="evidence" value="ECO:0007669"/>
    <property type="project" value="UniProtKB-KW"/>
</dbReference>
<dbReference type="PANTHER" id="PTHR30419">
    <property type="entry name" value="HTH-TYPE TRANSCRIPTIONAL REGULATOR YBHD"/>
    <property type="match status" value="1"/>
</dbReference>
<dbReference type="InterPro" id="IPR000847">
    <property type="entry name" value="LysR_HTH_N"/>
</dbReference>
<dbReference type="Gene3D" id="3.40.190.290">
    <property type="match status" value="1"/>
</dbReference>
<gene>
    <name evidence="6" type="ORF">ABID16_000155</name>
</gene>
<evidence type="ECO:0000256" key="4">
    <source>
        <dbReference type="ARBA" id="ARBA00023163"/>
    </source>
</evidence>
<evidence type="ECO:0000313" key="7">
    <source>
        <dbReference type="Proteomes" id="UP001549047"/>
    </source>
</evidence>
<dbReference type="SUPFAM" id="SSF53850">
    <property type="entry name" value="Periplasmic binding protein-like II"/>
    <property type="match status" value="1"/>
</dbReference>
<dbReference type="InterPro" id="IPR005119">
    <property type="entry name" value="LysR_subst-bd"/>
</dbReference>
<dbReference type="RefSeq" id="WP_354554208.1">
    <property type="nucleotide sequence ID" value="NZ_JBEPMB010000001.1"/>
</dbReference>
<dbReference type="PROSITE" id="PS50931">
    <property type="entry name" value="HTH_LYSR"/>
    <property type="match status" value="1"/>
</dbReference>
<reference evidence="6 7" key="1">
    <citation type="submission" date="2024-06" db="EMBL/GenBank/DDBJ databases">
        <title>Genomic Encyclopedia of Type Strains, Phase IV (KMG-IV): sequencing the most valuable type-strain genomes for metagenomic binning, comparative biology and taxonomic classification.</title>
        <authorList>
            <person name="Goeker M."/>
        </authorList>
    </citation>
    <scope>NUCLEOTIDE SEQUENCE [LARGE SCALE GENOMIC DNA]</scope>
    <source>
        <strain evidence="6 7">DSM 29780</strain>
    </source>
</reference>
<keyword evidence="7" id="KW-1185">Reference proteome</keyword>
<dbReference type="EMBL" id="JBEPMB010000001">
    <property type="protein sequence ID" value="MET3611850.1"/>
    <property type="molecule type" value="Genomic_DNA"/>
</dbReference>
<evidence type="ECO:0000256" key="1">
    <source>
        <dbReference type="ARBA" id="ARBA00009437"/>
    </source>
</evidence>
<keyword evidence="2" id="KW-0805">Transcription regulation</keyword>
<accession>A0ABV2ITN2</accession>
<keyword evidence="3 6" id="KW-0238">DNA-binding</keyword>
<dbReference type="Pfam" id="PF03466">
    <property type="entry name" value="LysR_substrate"/>
    <property type="match status" value="1"/>
</dbReference>
<keyword evidence="4" id="KW-0804">Transcription</keyword>
<dbReference type="InterPro" id="IPR036390">
    <property type="entry name" value="WH_DNA-bd_sf"/>
</dbReference>
<evidence type="ECO:0000256" key="2">
    <source>
        <dbReference type="ARBA" id="ARBA00023015"/>
    </source>
</evidence>
<dbReference type="Gene3D" id="1.10.10.10">
    <property type="entry name" value="Winged helix-like DNA-binding domain superfamily/Winged helix DNA-binding domain"/>
    <property type="match status" value="1"/>
</dbReference>
<organism evidence="6 7">
    <name type="scientific">Rhizobium aquaticum</name>
    <dbReference type="NCBI Taxonomy" id="1549636"/>
    <lineage>
        <taxon>Bacteria</taxon>
        <taxon>Pseudomonadati</taxon>
        <taxon>Pseudomonadota</taxon>
        <taxon>Alphaproteobacteria</taxon>
        <taxon>Hyphomicrobiales</taxon>
        <taxon>Rhizobiaceae</taxon>
        <taxon>Rhizobium/Agrobacterium group</taxon>
        <taxon>Rhizobium</taxon>
    </lineage>
</organism>
<dbReference type="SUPFAM" id="SSF46785">
    <property type="entry name" value="Winged helix' DNA-binding domain"/>
    <property type="match status" value="1"/>
</dbReference>
<evidence type="ECO:0000256" key="3">
    <source>
        <dbReference type="ARBA" id="ARBA00023125"/>
    </source>
</evidence>
<dbReference type="PANTHER" id="PTHR30419:SF2">
    <property type="entry name" value="LYSR FAMILY TRANSCRIPTIONAL REGULATOR"/>
    <property type="match status" value="1"/>
</dbReference>
<name>A0ABV2ITN2_9HYPH</name>
<evidence type="ECO:0000313" key="6">
    <source>
        <dbReference type="EMBL" id="MET3611850.1"/>
    </source>
</evidence>
<dbReference type="InterPro" id="IPR050950">
    <property type="entry name" value="HTH-type_LysR_regulators"/>
</dbReference>
<comment type="similarity">
    <text evidence="1">Belongs to the LysR transcriptional regulatory family.</text>
</comment>
<comment type="caution">
    <text evidence="6">The sequence shown here is derived from an EMBL/GenBank/DDBJ whole genome shotgun (WGS) entry which is preliminary data.</text>
</comment>
<dbReference type="Pfam" id="PF00126">
    <property type="entry name" value="HTH_1"/>
    <property type="match status" value="1"/>
</dbReference>
<sequence>MQQQGTKTMRHLTTFRYIDAVVKAGSIRGAAESLAITSTALNRRILAIEEELGVPIFERLPHGVRLSSAGELLIHHIRNQMSDMERVRSQIADLSGVRRGHVSIACSQALLPFFLPTEISLYRGEHPNVTFGVHVRDREAAERALVDHTADIAIVFEPVRLADFMTLMRVFQPVHAVMGQGHPLAAKEVLRLSDCLSYPIALPTAPYGVRHLIDMAMQTASARVEPVIESDSFEFLRNHAVAENILSFQIPIGLSQQTSTGELISRPIDRRDVPAGVLYMGQLKGRTLPVAAARFAAQLSASLAAKFEVS</sequence>
<feature type="domain" description="HTH lysR-type" evidence="5">
    <location>
        <begin position="15"/>
        <end position="67"/>
    </location>
</feature>
<dbReference type="Proteomes" id="UP001549047">
    <property type="component" value="Unassembled WGS sequence"/>
</dbReference>
<evidence type="ECO:0000259" key="5">
    <source>
        <dbReference type="PROSITE" id="PS50931"/>
    </source>
</evidence>